<proteinExistence type="predicted"/>
<keyword evidence="2" id="KW-1185">Reference proteome</keyword>
<accession>A0A9X0ANH0</accession>
<organism evidence="1 2">
    <name type="scientific">Sclerotinia nivalis</name>
    <dbReference type="NCBI Taxonomy" id="352851"/>
    <lineage>
        <taxon>Eukaryota</taxon>
        <taxon>Fungi</taxon>
        <taxon>Dikarya</taxon>
        <taxon>Ascomycota</taxon>
        <taxon>Pezizomycotina</taxon>
        <taxon>Leotiomycetes</taxon>
        <taxon>Helotiales</taxon>
        <taxon>Sclerotiniaceae</taxon>
        <taxon>Sclerotinia</taxon>
    </lineage>
</organism>
<reference evidence="1" key="1">
    <citation type="submission" date="2022-11" db="EMBL/GenBank/DDBJ databases">
        <title>Genome Resource of Sclerotinia nivalis Strain SnTB1, a Plant Pathogen Isolated from American Ginseng.</title>
        <authorList>
            <person name="Fan S."/>
        </authorList>
    </citation>
    <scope>NUCLEOTIDE SEQUENCE</scope>
    <source>
        <strain evidence="1">SnTB1</strain>
    </source>
</reference>
<dbReference type="Proteomes" id="UP001152300">
    <property type="component" value="Unassembled WGS sequence"/>
</dbReference>
<gene>
    <name evidence="1" type="ORF">OCU04_004991</name>
</gene>
<name>A0A9X0ANH0_9HELO</name>
<dbReference type="EMBL" id="JAPEIS010000005">
    <property type="protein sequence ID" value="KAJ8065890.1"/>
    <property type="molecule type" value="Genomic_DNA"/>
</dbReference>
<evidence type="ECO:0000313" key="2">
    <source>
        <dbReference type="Proteomes" id="UP001152300"/>
    </source>
</evidence>
<dbReference type="OrthoDB" id="2129688at2759"/>
<protein>
    <submittedName>
        <fullName evidence="1">Uncharacterized protein</fullName>
    </submittedName>
</protein>
<dbReference type="AlphaFoldDB" id="A0A9X0ANH0"/>
<sequence>MVQGQENIAFRNPTISAFRCMIKVMYLIPYVIESTKNLQEITELGGFYCCLPAVSISLYSSFYCSPSFIANLYNDREILLGVANKLRHKELFSDCLSLISGRWDPNDQSFTTGIGDKKLAVLAVDMHNRLGGKLAYAHQTILKGLPTGYTAAAW</sequence>
<evidence type="ECO:0000313" key="1">
    <source>
        <dbReference type="EMBL" id="KAJ8065890.1"/>
    </source>
</evidence>
<comment type="caution">
    <text evidence="1">The sequence shown here is derived from an EMBL/GenBank/DDBJ whole genome shotgun (WGS) entry which is preliminary data.</text>
</comment>